<feature type="region of interest" description="Disordered" evidence="1">
    <location>
        <begin position="1"/>
        <end position="20"/>
    </location>
</feature>
<dbReference type="EMBL" id="JAMZEB010000002">
    <property type="protein sequence ID" value="MCP2356735.1"/>
    <property type="molecule type" value="Genomic_DNA"/>
</dbReference>
<proteinExistence type="predicted"/>
<sequence>MNENDSAPARPDGAAPAHPERVSRCVVLDFLDDKGVDTTAYRRQATAVSISSTLQALLTDLMARVAAHSTEIDHPERAGRDAEEILTEAARPAAERDTGRLADCGGPLGRARMVMADMRPV</sequence>
<keyword evidence="3" id="KW-1185">Reference proteome</keyword>
<dbReference type="Proteomes" id="UP001139648">
    <property type="component" value="Unassembled WGS sequence"/>
</dbReference>
<protein>
    <submittedName>
        <fullName evidence="2">Uncharacterized protein</fullName>
    </submittedName>
</protein>
<evidence type="ECO:0000256" key="1">
    <source>
        <dbReference type="SAM" id="MobiDB-lite"/>
    </source>
</evidence>
<name>A0A9X2GFK2_9ACTN</name>
<reference evidence="2" key="1">
    <citation type="submission" date="2022-06" db="EMBL/GenBank/DDBJ databases">
        <title>Sequencing the genomes of 1000 actinobacteria strains.</title>
        <authorList>
            <person name="Klenk H.-P."/>
        </authorList>
    </citation>
    <scope>NUCLEOTIDE SEQUENCE</scope>
    <source>
        <strain evidence="2">DSM 46694</strain>
    </source>
</reference>
<dbReference type="AlphaFoldDB" id="A0A9X2GFK2"/>
<comment type="caution">
    <text evidence="2">The sequence shown here is derived from an EMBL/GenBank/DDBJ whole genome shotgun (WGS) entry which is preliminary data.</text>
</comment>
<gene>
    <name evidence="2" type="ORF">HD597_003755</name>
</gene>
<dbReference type="RefSeq" id="WP_253743864.1">
    <property type="nucleotide sequence ID" value="NZ_BAABKA010000063.1"/>
</dbReference>
<evidence type="ECO:0000313" key="3">
    <source>
        <dbReference type="Proteomes" id="UP001139648"/>
    </source>
</evidence>
<accession>A0A9X2GFK2</accession>
<organism evidence="2 3">
    <name type="scientific">Nonomuraea thailandensis</name>
    <dbReference type="NCBI Taxonomy" id="1188745"/>
    <lineage>
        <taxon>Bacteria</taxon>
        <taxon>Bacillati</taxon>
        <taxon>Actinomycetota</taxon>
        <taxon>Actinomycetes</taxon>
        <taxon>Streptosporangiales</taxon>
        <taxon>Streptosporangiaceae</taxon>
        <taxon>Nonomuraea</taxon>
    </lineage>
</organism>
<evidence type="ECO:0000313" key="2">
    <source>
        <dbReference type="EMBL" id="MCP2356735.1"/>
    </source>
</evidence>